<feature type="non-terminal residue" evidence="2">
    <location>
        <position position="410"/>
    </location>
</feature>
<reference evidence="2" key="1">
    <citation type="submission" date="2020-02" db="EMBL/GenBank/DDBJ databases">
        <authorList>
            <person name="Meier V. D."/>
        </authorList>
    </citation>
    <scope>NUCLEOTIDE SEQUENCE</scope>
    <source>
        <strain evidence="2">AVDCRST_MAG38</strain>
    </source>
</reference>
<sequence>ERQRHQRQQRVRKRSEWQRRRPLRAREGPRGHHRRGQLRVLVRAGRPVLPRRRCRPAGARPDARRPRRLPRLRHRVLRRLRHRRREGGQGPLRGDLRGPEQHAEVRRGRPAPPRRPGPARHDARRPRQVPLPADHQGARPHRRHSADPQGHPHRRRGLLPAGRLRAGHEVVRRADPGGRLRLRQLHPGVHRPRAVLERPLREGRPADHRRRHQVAGRRDHRPPHARPPVRRSRRQDAAHVAAQRRRQHGLLQHARARAPRVQEDLQDQRGHVDHGPHAARRRRLHRAVGLRPVADRPQVGPHPRRGAGVRRRAAEPRAQAGGVGLPELGGHRHRRRPLLQARAQPRRGRAARRAELLPDEVADEPAPRSPRPRGDRAVHRRAFAQRRRRPAGARSSCRSRPEQVGRRRRL</sequence>
<dbReference type="EMBL" id="CADCVJ010000025">
    <property type="protein sequence ID" value="CAA9463602.1"/>
    <property type="molecule type" value="Genomic_DNA"/>
</dbReference>
<feature type="region of interest" description="Disordered" evidence="1">
    <location>
        <begin position="185"/>
        <end position="410"/>
    </location>
</feature>
<evidence type="ECO:0000256" key="1">
    <source>
        <dbReference type="SAM" id="MobiDB-lite"/>
    </source>
</evidence>
<gene>
    <name evidence="2" type="ORF">AVDCRST_MAG38-448</name>
</gene>
<feature type="compositionally biased region" description="Basic and acidic residues" evidence="1">
    <location>
        <begin position="260"/>
        <end position="276"/>
    </location>
</feature>
<feature type="region of interest" description="Disordered" evidence="1">
    <location>
        <begin position="1"/>
        <end position="160"/>
    </location>
</feature>
<dbReference type="EC" id="5.5.1.4" evidence="2"/>
<accession>A0A6J4R406</accession>
<feature type="non-terminal residue" evidence="2">
    <location>
        <position position="1"/>
    </location>
</feature>
<feature type="compositionally biased region" description="Basic and acidic residues" evidence="1">
    <location>
        <begin position="94"/>
        <end position="107"/>
    </location>
</feature>
<feature type="compositionally biased region" description="Basic residues" evidence="1">
    <location>
        <begin position="277"/>
        <end position="288"/>
    </location>
</feature>
<feature type="compositionally biased region" description="Basic and acidic residues" evidence="1">
    <location>
        <begin position="399"/>
        <end position="410"/>
    </location>
</feature>
<feature type="compositionally biased region" description="Basic and acidic residues" evidence="1">
    <location>
        <begin position="194"/>
        <end position="206"/>
    </location>
</feature>
<name>A0A6J4R406_9ACTN</name>
<protein>
    <submittedName>
        <fullName evidence="2">Inositol-1-phosphate synthase</fullName>
        <ecNumber evidence="2">5.5.1.4</ecNumber>
    </submittedName>
</protein>
<evidence type="ECO:0000313" key="2">
    <source>
        <dbReference type="EMBL" id="CAA9463602.1"/>
    </source>
</evidence>
<dbReference type="GO" id="GO:0004512">
    <property type="term" value="F:inositol-3-phosphate synthase activity"/>
    <property type="evidence" value="ECO:0007669"/>
    <property type="project" value="UniProtKB-EC"/>
</dbReference>
<feature type="compositionally biased region" description="Basic residues" evidence="1">
    <location>
        <begin position="1"/>
        <end position="13"/>
    </location>
</feature>
<keyword evidence="2" id="KW-0413">Isomerase</keyword>
<feature type="compositionally biased region" description="Basic residues" evidence="1">
    <location>
        <begin position="302"/>
        <end position="311"/>
    </location>
</feature>
<proteinExistence type="predicted"/>
<feature type="compositionally biased region" description="Basic residues" evidence="1">
    <location>
        <begin position="378"/>
        <end position="391"/>
    </location>
</feature>
<organism evidence="2">
    <name type="scientific">uncultured Solirubrobacteraceae bacterium</name>
    <dbReference type="NCBI Taxonomy" id="1162706"/>
    <lineage>
        <taxon>Bacteria</taxon>
        <taxon>Bacillati</taxon>
        <taxon>Actinomycetota</taxon>
        <taxon>Thermoleophilia</taxon>
        <taxon>Solirubrobacterales</taxon>
        <taxon>Solirubrobacteraceae</taxon>
        <taxon>environmental samples</taxon>
    </lineage>
</organism>
<feature type="compositionally biased region" description="Basic residues" evidence="1">
    <location>
        <begin position="65"/>
        <end position="85"/>
    </location>
</feature>
<feature type="compositionally biased region" description="Basic and acidic residues" evidence="1">
    <location>
        <begin position="14"/>
        <end position="30"/>
    </location>
</feature>
<dbReference type="AlphaFoldDB" id="A0A6J4R406"/>
<feature type="compositionally biased region" description="Basic residues" evidence="1">
    <location>
        <begin position="207"/>
        <end position="233"/>
    </location>
</feature>
<feature type="compositionally biased region" description="Basic residues" evidence="1">
    <location>
        <begin position="242"/>
        <end position="258"/>
    </location>
</feature>